<dbReference type="OrthoDB" id="1393670at2759"/>
<keyword evidence="1" id="KW-0521">NADP</keyword>
<gene>
    <name evidence="3" type="ORF">FNV43_RR19520</name>
</gene>
<dbReference type="PANTHER" id="PTHR43296">
    <property type="entry name" value="PEROXISOMAL 2,4-DIENOYL-COA REDUCTASE"/>
    <property type="match status" value="1"/>
</dbReference>
<organism evidence="3 4">
    <name type="scientific">Rhamnella rubrinervis</name>
    <dbReference type="NCBI Taxonomy" id="2594499"/>
    <lineage>
        <taxon>Eukaryota</taxon>
        <taxon>Viridiplantae</taxon>
        <taxon>Streptophyta</taxon>
        <taxon>Embryophyta</taxon>
        <taxon>Tracheophyta</taxon>
        <taxon>Spermatophyta</taxon>
        <taxon>Magnoliopsida</taxon>
        <taxon>eudicotyledons</taxon>
        <taxon>Gunneridae</taxon>
        <taxon>Pentapetalae</taxon>
        <taxon>rosids</taxon>
        <taxon>fabids</taxon>
        <taxon>Rosales</taxon>
        <taxon>Rhamnaceae</taxon>
        <taxon>rhamnoid group</taxon>
        <taxon>Rhamneae</taxon>
        <taxon>Rhamnella</taxon>
    </lineage>
</organism>
<protein>
    <submittedName>
        <fullName evidence="3">Uncharacterized protein</fullName>
    </submittedName>
</protein>
<keyword evidence="2" id="KW-0560">Oxidoreductase</keyword>
<proteinExistence type="predicted"/>
<dbReference type="EMBL" id="VOIH02000009">
    <property type="protein sequence ID" value="KAF3436767.1"/>
    <property type="molecule type" value="Genomic_DNA"/>
</dbReference>
<dbReference type="GO" id="GO:0009062">
    <property type="term" value="P:fatty acid catabolic process"/>
    <property type="evidence" value="ECO:0007669"/>
    <property type="project" value="InterPro"/>
</dbReference>
<dbReference type="Gene3D" id="3.40.50.720">
    <property type="entry name" value="NAD(P)-binding Rossmann-like Domain"/>
    <property type="match status" value="1"/>
</dbReference>
<name>A0A8K0GPK6_9ROSA</name>
<dbReference type="GO" id="GO:0005777">
    <property type="term" value="C:peroxisome"/>
    <property type="evidence" value="ECO:0007669"/>
    <property type="project" value="TreeGrafter"/>
</dbReference>
<evidence type="ECO:0000256" key="2">
    <source>
        <dbReference type="ARBA" id="ARBA00023002"/>
    </source>
</evidence>
<dbReference type="InterPro" id="IPR036291">
    <property type="entry name" value="NAD(P)-bd_dom_sf"/>
</dbReference>
<sequence length="349" mass="39179">MTEQHKCRPHHPNALNCSAIKDTNWRGVTPKFVLSQQMQDWQRESRPRNAATSMVIDGELLMSRPRPVSKGRVRQLSRAVGKSREAPGGVPRSKQSLKIAISETRVVIGLSLKTSKALLFLDWSSDVLSSFFELPFASKDIKTNKNDKVILHFYISFIHVVVEQLLYPVCFYSLRLFLDINSFGTFTNVPRGTENLKKDHWEGETHLGWTNVNISATLHYRLLAVDATARNLAFEWGTGYIRLNRIASGSIGDTPGFSREKRDIAMAALYFASDAGKFINGASMVVDGGLWMSCPAPLPKDTVRWLSRAVEKRSRDAPVEAVGFDEDVRKHEDAKGAVEPTFKHFSAWA</sequence>
<evidence type="ECO:0000313" key="3">
    <source>
        <dbReference type="EMBL" id="KAF3436767.1"/>
    </source>
</evidence>
<dbReference type="AlphaFoldDB" id="A0A8K0GPK6"/>
<dbReference type="PANTHER" id="PTHR43296:SF2">
    <property type="entry name" value="PEROXISOMAL 2,4-DIENOYL-COA REDUCTASE [(3E)-ENOYL-COA-PRODUCING]"/>
    <property type="match status" value="1"/>
</dbReference>
<dbReference type="SUPFAM" id="SSF51735">
    <property type="entry name" value="NAD(P)-binding Rossmann-fold domains"/>
    <property type="match status" value="1"/>
</dbReference>
<comment type="caution">
    <text evidence="3">The sequence shown here is derived from an EMBL/GenBank/DDBJ whole genome shotgun (WGS) entry which is preliminary data.</text>
</comment>
<reference evidence="3" key="1">
    <citation type="submission" date="2020-03" db="EMBL/GenBank/DDBJ databases">
        <title>A high-quality chromosome-level genome assembly of a woody plant with both climbing and erect habits, Rhamnella rubrinervis.</title>
        <authorList>
            <person name="Lu Z."/>
            <person name="Yang Y."/>
            <person name="Zhu X."/>
            <person name="Sun Y."/>
        </authorList>
    </citation>
    <scope>NUCLEOTIDE SEQUENCE</scope>
    <source>
        <strain evidence="3">BYM</strain>
        <tissue evidence="3">Leaf</tissue>
    </source>
</reference>
<evidence type="ECO:0000256" key="1">
    <source>
        <dbReference type="ARBA" id="ARBA00022857"/>
    </source>
</evidence>
<keyword evidence="4" id="KW-1185">Reference proteome</keyword>
<evidence type="ECO:0000313" key="4">
    <source>
        <dbReference type="Proteomes" id="UP000796880"/>
    </source>
</evidence>
<accession>A0A8K0GPK6</accession>
<dbReference type="Proteomes" id="UP000796880">
    <property type="component" value="Unassembled WGS sequence"/>
</dbReference>
<dbReference type="GO" id="GO:0008670">
    <property type="term" value="F:2,4-dienoyl-CoA reductase (NADPH) activity"/>
    <property type="evidence" value="ECO:0007669"/>
    <property type="project" value="InterPro"/>
</dbReference>
<dbReference type="InterPro" id="IPR045017">
    <property type="entry name" value="DECR2-like"/>
</dbReference>